<feature type="domain" description="NAD-dependent epimerase/dehydratase" evidence="1">
    <location>
        <begin position="4"/>
        <end position="201"/>
    </location>
</feature>
<accession>A0A3M8AJV0</accession>
<dbReference type="Proteomes" id="UP000275048">
    <property type="component" value="Unassembled WGS sequence"/>
</dbReference>
<dbReference type="AlphaFoldDB" id="A0A3M8AJV0"/>
<dbReference type="EMBL" id="RHHB01000003">
    <property type="protein sequence ID" value="RNB51461.1"/>
    <property type="molecule type" value="Genomic_DNA"/>
</dbReference>
<protein>
    <submittedName>
        <fullName evidence="2">NAD-dependent epimerase/dehydratase family protein</fullName>
    </submittedName>
</protein>
<evidence type="ECO:0000313" key="2">
    <source>
        <dbReference type="EMBL" id="RNB51461.1"/>
    </source>
</evidence>
<dbReference type="OrthoDB" id="7941246at2"/>
<evidence type="ECO:0000313" key="3">
    <source>
        <dbReference type="Proteomes" id="UP000275048"/>
    </source>
</evidence>
<dbReference type="SUPFAM" id="SSF51735">
    <property type="entry name" value="NAD(P)-binding Rossmann-fold domains"/>
    <property type="match status" value="1"/>
</dbReference>
<organism evidence="2 3">
    <name type="scientific">Agromyces tardus</name>
    <dbReference type="NCBI Taxonomy" id="2583849"/>
    <lineage>
        <taxon>Bacteria</taxon>
        <taxon>Bacillati</taxon>
        <taxon>Actinomycetota</taxon>
        <taxon>Actinomycetes</taxon>
        <taxon>Micrococcales</taxon>
        <taxon>Microbacteriaceae</taxon>
        <taxon>Agromyces</taxon>
    </lineage>
</organism>
<dbReference type="InterPro" id="IPR036291">
    <property type="entry name" value="NAD(P)-bd_dom_sf"/>
</dbReference>
<evidence type="ECO:0000259" key="1">
    <source>
        <dbReference type="Pfam" id="PF01370"/>
    </source>
</evidence>
<gene>
    <name evidence="2" type="ORF">EDM22_03205</name>
</gene>
<sequence>MDLLILGGTQWLGRELAREAIARGDRVTCLARGEAGAVAPRAELVAADRDRPDAYDAVGDLDWDVVIDLTRQPGHARRAAAALAGRARHVVFVSSCSVYARHDEPGADESAALLPALADDASTPETYGEAKVACEAAWRGAVSDRLLVVRPGLIAGPGDPSDRAGYWVARAARDREPMLVPEIPDAAVQAIDVRDLVRFLLDGAARGLTGTFNAVGDRTTFAEWLAVSRELGAHDGEVVVASADRLAELGVNEWAGPDSLPLWIADPTWNAFLDRSNAAAEREGLVLRPVRESLADVLAWERSAGLGRERRAGLGAERERELIAELRG</sequence>
<reference evidence="2 3" key="1">
    <citation type="submission" date="2018-10" db="EMBL/GenBank/DDBJ databases">
        <title>Isolation, diversity and antibacterial activity of antinobacteria from the wheat rhizosphere soil.</title>
        <authorList>
            <person name="Sun T."/>
        </authorList>
    </citation>
    <scope>NUCLEOTIDE SEQUENCE [LARGE SCALE GENOMIC DNA]</scope>
    <source>
        <strain evidence="2 3">SJ-23</strain>
    </source>
</reference>
<dbReference type="GO" id="GO:0005737">
    <property type="term" value="C:cytoplasm"/>
    <property type="evidence" value="ECO:0007669"/>
    <property type="project" value="TreeGrafter"/>
</dbReference>
<dbReference type="GO" id="GO:0004029">
    <property type="term" value="F:aldehyde dehydrogenase (NAD+) activity"/>
    <property type="evidence" value="ECO:0007669"/>
    <property type="project" value="TreeGrafter"/>
</dbReference>
<proteinExistence type="predicted"/>
<dbReference type="InterPro" id="IPR051783">
    <property type="entry name" value="NAD(P)-dependent_oxidoreduct"/>
</dbReference>
<dbReference type="RefSeq" id="WP_122935621.1">
    <property type="nucleotide sequence ID" value="NZ_JBHSNT010000003.1"/>
</dbReference>
<dbReference type="Pfam" id="PF01370">
    <property type="entry name" value="Epimerase"/>
    <property type="match status" value="1"/>
</dbReference>
<comment type="caution">
    <text evidence="2">The sequence shown here is derived from an EMBL/GenBank/DDBJ whole genome shotgun (WGS) entry which is preliminary data.</text>
</comment>
<dbReference type="PANTHER" id="PTHR48079">
    <property type="entry name" value="PROTEIN YEEZ"/>
    <property type="match status" value="1"/>
</dbReference>
<dbReference type="InterPro" id="IPR001509">
    <property type="entry name" value="Epimerase_deHydtase"/>
</dbReference>
<name>A0A3M8AJV0_9MICO</name>
<dbReference type="PANTHER" id="PTHR48079:SF6">
    <property type="entry name" value="NAD(P)-BINDING DOMAIN-CONTAINING PROTEIN-RELATED"/>
    <property type="match status" value="1"/>
</dbReference>
<keyword evidence="3" id="KW-1185">Reference proteome</keyword>
<dbReference type="Gene3D" id="3.40.50.720">
    <property type="entry name" value="NAD(P)-binding Rossmann-like Domain"/>
    <property type="match status" value="1"/>
</dbReference>